<feature type="signal peptide" evidence="5">
    <location>
        <begin position="1"/>
        <end position="19"/>
    </location>
</feature>
<evidence type="ECO:0000256" key="5">
    <source>
        <dbReference type="SAM" id="SignalP"/>
    </source>
</evidence>
<dbReference type="Proteomes" id="UP000619457">
    <property type="component" value="Unassembled WGS sequence"/>
</dbReference>
<dbReference type="PANTHER" id="PTHR10161">
    <property type="entry name" value="TARTRATE-RESISTANT ACID PHOSPHATASE TYPE 5"/>
    <property type="match status" value="1"/>
</dbReference>
<dbReference type="GO" id="GO:0016787">
    <property type="term" value="F:hydrolase activity"/>
    <property type="evidence" value="ECO:0007669"/>
    <property type="project" value="UniProtKB-KW"/>
</dbReference>
<accession>A0A918Q406</accession>
<reference evidence="7" key="1">
    <citation type="journal article" date="2014" name="Int. J. Syst. Evol. Microbiol.">
        <title>Complete genome sequence of Corynebacterium casei LMG S-19264T (=DSM 44701T), isolated from a smear-ripened cheese.</title>
        <authorList>
            <consortium name="US DOE Joint Genome Institute (JGI-PGF)"/>
            <person name="Walter F."/>
            <person name="Albersmeier A."/>
            <person name="Kalinowski J."/>
            <person name="Ruckert C."/>
        </authorList>
    </citation>
    <scope>NUCLEOTIDE SEQUENCE</scope>
    <source>
        <strain evidence="7">KCTC 12368</strain>
    </source>
</reference>
<evidence type="ECO:0000256" key="1">
    <source>
        <dbReference type="ARBA" id="ARBA00004370"/>
    </source>
</evidence>
<name>A0A918Q406_9BACT</name>
<dbReference type="Pfam" id="PF01103">
    <property type="entry name" value="Omp85"/>
    <property type="match status" value="1"/>
</dbReference>
<keyword evidence="2 5" id="KW-0732">Signal</keyword>
<dbReference type="EMBL" id="BMWX01000004">
    <property type="protein sequence ID" value="GGZ33096.1"/>
    <property type="molecule type" value="Genomic_DNA"/>
</dbReference>
<organism evidence="7 8">
    <name type="scientific">Echinicola pacifica</name>
    <dbReference type="NCBI Taxonomy" id="346377"/>
    <lineage>
        <taxon>Bacteria</taxon>
        <taxon>Pseudomonadati</taxon>
        <taxon>Bacteroidota</taxon>
        <taxon>Cytophagia</taxon>
        <taxon>Cytophagales</taxon>
        <taxon>Cyclobacteriaceae</taxon>
        <taxon>Echinicola</taxon>
    </lineage>
</organism>
<evidence type="ECO:0000256" key="4">
    <source>
        <dbReference type="ARBA" id="ARBA00023136"/>
    </source>
</evidence>
<dbReference type="InterPro" id="IPR029052">
    <property type="entry name" value="Metallo-depent_PP-like"/>
</dbReference>
<evidence type="ECO:0000256" key="2">
    <source>
        <dbReference type="ARBA" id="ARBA00022729"/>
    </source>
</evidence>
<comment type="caution">
    <text evidence="7">The sequence shown here is derived from an EMBL/GenBank/DDBJ whole genome shotgun (WGS) entry which is preliminary data.</text>
</comment>
<keyword evidence="8" id="KW-1185">Reference proteome</keyword>
<dbReference type="Gene3D" id="3.60.21.10">
    <property type="match status" value="2"/>
</dbReference>
<feature type="domain" description="Bacterial surface antigen (D15)" evidence="6">
    <location>
        <begin position="952"/>
        <end position="1215"/>
    </location>
</feature>
<comment type="subcellular location">
    <subcellularLocation>
        <location evidence="1">Membrane</location>
    </subcellularLocation>
</comment>
<sequence length="1215" mass="139301">MKIPFLFLSLLFTASLSSAQELSQRLYLVGDAGQLDPNGLHPVVEQLRRMIAEEPDGLHSEVIYLGDNIYPKGMPEAGDPSELESQMVLLQQLSLSKEIEGEILMIPGNHDWKKGQADGLKAVLRAQAFIDSLSLTNVRWVPQDGCPGPITRQLNDHTILVAIDSQWWLQRENRPGEDSDCEYKTEEELIAALKDIVQENLDQTIILAMHHPLRTYGEHNGGYTWKDHLFPLTALNPDLYIPLPIIGSIYPLYRTYLGNIQDVPHPKYQEYIEQMQAAVEGHPAIIMVSGHEHALEYTMDNGIHHIVSGAGSKNTYLRKDNPAQFSISAKGFATIDLWSDGSTEMHFFQLGSPEPIFSNALSTAPAAITRTEASTGPALPDSVNQPISDQYGASVFQEKLYGANYREEWMQSVDLRVLKLDSERGGLSIIKRGGGMQTKSLRLVDSLGVEYVLRSVEKYPEAAIPKMLRHTMAKDIVQDQISASFPFGALLIPELAQAVGVVHTKPELVWLADDPGLGIYMEEFANAVYLYEEREVAPEKIDEEDYKYYSTDKMLRKIHEDQDFVIAQKKVLRARLLDLLIGDWDRHDDQWRWIGEETKDGREFIPMPRDRDQAFFVNEGIIPQIASRKWIMPKFQGFGYDIRDVNSFMFNGRYFDRSFLNDLDREDWEEVIDEFLADLDDRTIQSTVESLPATVYPYHGDEIIAKLLYRKSWLKDQALQYYDFISREVDIVGSYKSDKIEVRHEPDGKVDVEFKKISKKGAVQQKYFNRKFDPAVTQEVRLYGLGGEDDIEVTGEGPGLIKVRIMSGLEPDTIRDKSTLDQPANLIYQWREQEDVLDLGSSSTSILSKSSSVYDYDRKSFKYDLIMPLISLEYNIDDGLFLGGGVQWTKHGFRKDPYALQQSIKANYALKTKSFNIYYQGHATNLYNKWGLEWEAIMHAPNYVNNFFGYGNNITSFDKEEYGPKYYRVRYNQFMVNTWARRDLSENMVFKIGPVFQRTRMDEDDNEDKYINSPDQTDVDINDLNHPKFYGGLDMRFEVDETDNKHMPNRGLRFYNQLTHLAGLNANSHSTTQWNSEVSFYWSRQIPSIITWATRFGGGVTWGEYEFFQAQTLGGLDNLRGYRRKRYAGNSMIYNNTEARIRFRDFQTRLFPASTGLVVFHDIGRVWYAPEDSHKWHNSLGVGVWLAPLNSLVVSGDLAFGQEETLFTFNFGYQF</sequence>
<dbReference type="Gene3D" id="2.40.160.50">
    <property type="entry name" value="membrane protein fhac: a member of the omp85/tpsb transporter family"/>
    <property type="match status" value="1"/>
</dbReference>
<evidence type="ECO:0000313" key="7">
    <source>
        <dbReference type="EMBL" id="GGZ33096.1"/>
    </source>
</evidence>
<protein>
    <recommendedName>
        <fullName evidence="6">Bacterial surface antigen (D15) domain-containing protein</fullName>
    </recommendedName>
</protein>
<dbReference type="InterPro" id="IPR051558">
    <property type="entry name" value="Metallophosphoesterase_PAP"/>
</dbReference>
<reference evidence="7" key="2">
    <citation type="submission" date="2020-09" db="EMBL/GenBank/DDBJ databases">
        <authorList>
            <person name="Sun Q."/>
            <person name="Kim S."/>
        </authorList>
    </citation>
    <scope>NUCLEOTIDE SEQUENCE</scope>
    <source>
        <strain evidence="7">KCTC 12368</strain>
    </source>
</reference>
<evidence type="ECO:0000259" key="6">
    <source>
        <dbReference type="Pfam" id="PF01103"/>
    </source>
</evidence>
<gene>
    <name evidence="7" type="ORF">GCM10007049_28410</name>
</gene>
<dbReference type="AlphaFoldDB" id="A0A918Q406"/>
<dbReference type="SUPFAM" id="SSF56300">
    <property type="entry name" value="Metallo-dependent phosphatases"/>
    <property type="match status" value="1"/>
</dbReference>
<dbReference type="PANTHER" id="PTHR10161:SF14">
    <property type="entry name" value="TARTRATE-RESISTANT ACID PHOSPHATASE TYPE 5"/>
    <property type="match status" value="1"/>
</dbReference>
<evidence type="ECO:0000313" key="8">
    <source>
        <dbReference type="Proteomes" id="UP000619457"/>
    </source>
</evidence>
<proteinExistence type="predicted"/>
<dbReference type="InterPro" id="IPR000184">
    <property type="entry name" value="Bac_surfAg_D15"/>
</dbReference>
<evidence type="ECO:0000256" key="3">
    <source>
        <dbReference type="ARBA" id="ARBA00022801"/>
    </source>
</evidence>
<feature type="chain" id="PRO_5037955672" description="Bacterial surface antigen (D15) domain-containing protein" evidence="5">
    <location>
        <begin position="20"/>
        <end position="1215"/>
    </location>
</feature>
<keyword evidence="3" id="KW-0378">Hydrolase</keyword>
<keyword evidence="4" id="KW-0472">Membrane</keyword>